<evidence type="ECO:0000259" key="6">
    <source>
        <dbReference type="SMART" id="SM00487"/>
    </source>
</evidence>
<dbReference type="InterPro" id="IPR014001">
    <property type="entry name" value="Helicase_ATP-bd"/>
</dbReference>
<dbReference type="Pfam" id="PF00176">
    <property type="entry name" value="SNF2-rel_dom"/>
    <property type="match status" value="1"/>
</dbReference>
<dbReference type="AlphaFoldDB" id="A0A3B4AVV4"/>
<protein>
    <recommendedName>
        <fullName evidence="6">Helicase ATP-binding domain-containing protein</fullName>
    </recommendedName>
</protein>
<dbReference type="GO" id="GO:0005524">
    <property type="term" value="F:ATP binding"/>
    <property type="evidence" value="ECO:0007669"/>
    <property type="project" value="InterPro"/>
</dbReference>
<feature type="compositionally biased region" description="Basic and acidic residues" evidence="5">
    <location>
        <begin position="1"/>
        <end position="14"/>
    </location>
</feature>
<dbReference type="InterPro" id="IPR050496">
    <property type="entry name" value="SNF2_RAD54_helicase_repair"/>
</dbReference>
<keyword evidence="3" id="KW-0067">ATP-binding</keyword>
<dbReference type="SMART" id="SM00487">
    <property type="entry name" value="DEXDc"/>
    <property type="match status" value="1"/>
</dbReference>
<feature type="region of interest" description="Disordered" evidence="5">
    <location>
        <begin position="1"/>
        <end position="26"/>
    </location>
</feature>
<dbReference type="GO" id="GO:0004386">
    <property type="term" value="F:helicase activity"/>
    <property type="evidence" value="ECO:0007669"/>
    <property type="project" value="UniProtKB-KW"/>
</dbReference>
<keyword evidence="4" id="KW-0539">Nucleus</keyword>
<feature type="domain" description="Helicase ATP-binding" evidence="6">
    <location>
        <begin position="90"/>
        <end position="244"/>
    </location>
</feature>
<dbReference type="Proteomes" id="UP000261520">
    <property type="component" value="Unplaced"/>
</dbReference>
<dbReference type="InterPro" id="IPR027417">
    <property type="entry name" value="P-loop_NTPase"/>
</dbReference>
<evidence type="ECO:0000313" key="7">
    <source>
        <dbReference type="Ensembl" id="ENSPMGP00000020466.1"/>
    </source>
</evidence>
<keyword evidence="8" id="KW-1185">Reference proteome</keyword>
<dbReference type="SUPFAM" id="SSF52540">
    <property type="entry name" value="P-loop containing nucleoside triphosphate hydrolases"/>
    <property type="match status" value="1"/>
</dbReference>
<dbReference type="FunFam" id="3.40.50.10810:FF:000019">
    <property type="entry name" value="DNA excision repair protein ERCC-6-like 2 isoform X1"/>
    <property type="match status" value="1"/>
</dbReference>
<dbReference type="InterPro" id="IPR000330">
    <property type="entry name" value="SNF2_N"/>
</dbReference>
<dbReference type="InterPro" id="IPR038718">
    <property type="entry name" value="SNF2-like_sf"/>
</dbReference>
<proteinExistence type="predicted"/>
<dbReference type="GO" id="GO:0005634">
    <property type="term" value="C:nucleus"/>
    <property type="evidence" value="ECO:0007669"/>
    <property type="project" value="UniProtKB-SubCell"/>
</dbReference>
<keyword evidence="3" id="KW-0347">Helicase</keyword>
<dbReference type="Gene3D" id="3.40.50.10810">
    <property type="entry name" value="Tandem AAA-ATPase domain"/>
    <property type="match status" value="1"/>
</dbReference>
<evidence type="ECO:0000256" key="4">
    <source>
        <dbReference type="ARBA" id="ARBA00023242"/>
    </source>
</evidence>
<evidence type="ECO:0000256" key="1">
    <source>
        <dbReference type="ARBA" id="ARBA00004123"/>
    </source>
</evidence>
<dbReference type="PANTHER" id="PTHR45629:SF7">
    <property type="entry name" value="DNA EXCISION REPAIR PROTEIN ERCC-6-RELATED"/>
    <property type="match status" value="1"/>
</dbReference>
<accession>A0A3B4AVV4</accession>
<dbReference type="GO" id="GO:0016787">
    <property type="term" value="F:hydrolase activity"/>
    <property type="evidence" value="ECO:0007669"/>
    <property type="project" value="UniProtKB-KW"/>
</dbReference>
<name>A0A3B4AVV4_9GOBI</name>
<comment type="subcellular location">
    <subcellularLocation>
        <location evidence="1">Nucleus</location>
    </subcellularLocation>
</comment>
<evidence type="ECO:0000313" key="8">
    <source>
        <dbReference type="Proteomes" id="UP000261520"/>
    </source>
</evidence>
<dbReference type="Ensembl" id="ENSPMGT00000021803.1">
    <property type="protein sequence ID" value="ENSPMGP00000020466.1"/>
    <property type="gene ID" value="ENSPMGG00000016547.1"/>
</dbReference>
<evidence type="ECO:0000256" key="3">
    <source>
        <dbReference type="ARBA" id="ARBA00022806"/>
    </source>
</evidence>
<dbReference type="PANTHER" id="PTHR45629">
    <property type="entry name" value="SNF2/RAD54 FAMILY MEMBER"/>
    <property type="match status" value="1"/>
</dbReference>
<reference evidence="7" key="2">
    <citation type="submission" date="2025-09" db="UniProtKB">
        <authorList>
            <consortium name="Ensembl"/>
        </authorList>
    </citation>
    <scope>IDENTIFICATION</scope>
</reference>
<keyword evidence="2" id="KW-0378">Hydrolase</keyword>
<keyword evidence="3" id="KW-0547">Nucleotide-binding</keyword>
<evidence type="ECO:0000256" key="2">
    <source>
        <dbReference type="ARBA" id="ARBA00022801"/>
    </source>
</evidence>
<sequence length="245" mass="28302">HFRHFPDPHSKSMDKTLCPSSSTSDHSNTAWVTFKDGTDGVEEFVPVSKLKKTEANSLTKEKPFFPGTVINSNLCVPLELNYEDKVPYTINRYLRDYQREGIKFIYSNYISSRGCVLGDDMGLGKTVQVIGFLAAVLHKKGTWEDEENNRPSFLVRIFKKGPYYVFLVVAPLSVLYNWKDELETWGHFQCVVVHGLRKEEELNRVRKGRIEIALTTYETLRLCLNLFNEWVCHNNCQNICLCSFM</sequence>
<reference evidence="7" key="1">
    <citation type="submission" date="2025-08" db="UniProtKB">
        <authorList>
            <consortium name="Ensembl"/>
        </authorList>
    </citation>
    <scope>IDENTIFICATION</scope>
</reference>
<evidence type="ECO:0000256" key="5">
    <source>
        <dbReference type="SAM" id="MobiDB-lite"/>
    </source>
</evidence>
<organism evidence="7 8">
    <name type="scientific">Periophthalmus magnuspinnatus</name>
    <dbReference type="NCBI Taxonomy" id="409849"/>
    <lineage>
        <taxon>Eukaryota</taxon>
        <taxon>Metazoa</taxon>
        <taxon>Chordata</taxon>
        <taxon>Craniata</taxon>
        <taxon>Vertebrata</taxon>
        <taxon>Euteleostomi</taxon>
        <taxon>Actinopterygii</taxon>
        <taxon>Neopterygii</taxon>
        <taxon>Teleostei</taxon>
        <taxon>Neoteleostei</taxon>
        <taxon>Acanthomorphata</taxon>
        <taxon>Gobiaria</taxon>
        <taxon>Gobiiformes</taxon>
        <taxon>Gobioidei</taxon>
        <taxon>Gobiidae</taxon>
        <taxon>Oxudercinae</taxon>
        <taxon>Periophthalmus</taxon>
    </lineage>
</organism>